<dbReference type="Proteomes" id="UP000237423">
    <property type="component" value="Unassembled WGS sequence"/>
</dbReference>
<reference evidence="1 2" key="1">
    <citation type="submission" date="2017-11" db="EMBL/GenBank/DDBJ databases">
        <title>Draft Genome Sequence of Methylobacter psychrotolerans Sph1T, an Obligate Methanotroph from Low-Temperature Environments.</title>
        <authorList>
            <person name="Oshkin I.Y."/>
            <person name="Miroshnikov K."/>
            <person name="Belova S.E."/>
            <person name="Korzhenkov A."/>
            <person name="Toshchakov S.V."/>
            <person name="Dedysh S.N."/>
        </authorList>
    </citation>
    <scope>NUCLEOTIDE SEQUENCE [LARGE SCALE GENOMIC DNA]</scope>
    <source>
        <strain evidence="1 2">Sph1</strain>
    </source>
</reference>
<organism evidence="1 2">
    <name type="scientific">Methylovulum psychrotolerans</name>
    <dbReference type="NCBI Taxonomy" id="1704499"/>
    <lineage>
        <taxon>Bacteria</taxon>
        <taxon>Pseudomonadati</taxon>
        <taxon>Pseudomonadota</taxon>
        <taxon>Gammaproteobacteria</taxon>
        <taxon>Methylococcales</taxon>
        <taxon>Methylococcaceae</taxon>
        <taxon>Methylovulum</taxon>
    </lineage>
</organism>
<protein>
    <submittedName>
        <fullName evidence="1">Uncharacterized protein</fullName>
    </submittedName>
</protein>
<comment type="caution">
    <text evidence="1">The sequence shown here is derived from an EMBL/GenBank/DDBJ whole genome shotgun (WGS) entry which is preliminary data.</text>
</comment>
<dbReference type="EMBL" id="PGFZ01000001">
    <property type="protein sequence ID" value="POZ53842.1"/>
    <property type="molecule type" value="Genomic_DNA"/>
</dbReference>
<dbReference type="RefSeq" id="WP_103973409.1">
    <property type="nucleotide sequence ID" value="NZ_PGFZ01000001.1"/>
</dbReference>
<accession>A0A2S5CSY4</accession>
<evidence type="ECO:0000313" key="1">
    <source>
        <dbReference type="EMBL" id="POZ53842.1"/>
    </source>
</evidence>
<dbReference type="AlphaFoldDB" id="A0A2S5CSY4"/>
<sequence>MNLEIAAVIAVVVIFALLLAKTVGFKLTKDGVSLSADKNKSKDLAAVEKNKKSKIDIETREGQDISVKENEDSDVKIK</sequence>
<proteinExistence type="predicted"/>
<gene>
    <name evidence="1" type="ORF">AADEFJLK_00883</name>
</gene>
<name>A0A2S5CSY4_9GAMM</name>
<evidence type="ECO:0000313" key="2">
    <source>
        <dbReference type="Proteomes" id="UP000237423"/>
    </source>
</evidence>